<reference evidence="3" key="2">
    <citation type="submission" date="2014-07" db="EMBL/GenBank/DDBJ databases">
        <authorList>
            <person name="Hull J."/>
        </authorList>
    </citation>
    <scope>NUCLEOTIDE SEQUENCE</scope>
</reference>
<feature type="compositionally biased region" description="Polar residues" evidence="1">
    <location>
        <begin position="357"/>
        <end position="397"/>
    </location>
</feature>
<protein>
    <submittedName>
        <fullName evidence="3">G protein-coupled receptor kinase 4</fullName>
    </submittedName>
</protein>
<evidence type="ECO:0000256" key="1">
    <source>
        <dbReference type="SAM" id="MobiDB-lite"/>
    </source>
</evidence>
<reference evidence="3" key="1">
    <citation type="journal article" date="2014" name="PLoS ONE">
        <title>Transcriptome-Based Identification of ABC Transporters in the Western Tarnished Plant Bug Lygus hesperus.</title>
        <authorList>
            <person name="Hull J.J."/>
            <person name="Chaney K."/>
            <person name="Geib S.M."/>
            <person name="Fabrick J.A."/>
            <person name="Brent C.S."/>
            <person name="Walsh D."/>
            <person name="Lavine L.C."/>
        </authorList>
    </citation>
    <scope>NUCLEOTIDE SEQUENCE</scope>
</reference>
<organism evidence="3">
    <name type="scientific">Lygus hesperus</name>
    <name type="common">Western plant bug</name>
    <dbReference type="NCBI Taxonomy" id="30085"/>
    <lineage>
        <taxon>Eukaryota</taxon>
        <taxon>Metazoa</taxon>
        <taxon>Ecdysozoa</taxon>
        <taxon>Arthropoda</taxon>
        <taxon>Hexapoda</taxon>
        <taxon>Insecta</taxon>
        <taxon>Pterygota</taxon>
        <taxon>Neoptera</taxon>
        <taxon>Paraneoptera</taxon>
        <taxon>Hemiptera</taxon>
        <taxon>Heteroptera</taxon>
        <taxon>Panheteroptera</taxon>
        <taxon>Cimicomorpha</taxon>
        <taxon>Miridae</taxon>
        <taxon>Mirini</taxon>
        <taxon>Lygus</taxon>
    </lineage>
</organism>
<reference evidence="4" key="3">
    <citation type="submission" date="2014-09" db="EMBL/GenBank/DDBJ databases">
        <authorList>
            <person name="Magalhaes I.L.F."/>
            <person name="Oliveira U."/>
            <person name="Santos F.R."/>
            <person name="Vidigal T.H.D.A."/>
            <person name="Brescovit A.D."/>
            <person name="Santos A.J."/>
        </authorList>
    </citation>
    <scope>NUCLEOTIDE SEQUENCE</scope>
</reference>
<dbReference type="AlphaFoldDB" id="A0A0A9X056"/>
<proteinExistence type="predicted"/>
<keyword evidence="3" id="KW-0675">Receptor</keyword>
<accession>A0A0A9X056</accession>
<gene>
    <name evidence="3" type="primary">GRK4_0</name>
    <name evidence="2" type="synonym">GRK4_1</name>
    <name evidence="2" type="ORF">CM83_45172</name>
    <name evidence="3" type="ORF">CM83_45173</name>
</gene>
<name>A0A0A9X056_LYGHE</name>
<dbReference type="EMBL" id="GBHO01031476">
    <property type="protein sequence ID" value="JAG12128.1"/>
    <property type="molecule type" value="Transcribed_RNA"/>
</dbReference>
<dbReference type="EMBL" id="GBHO01031477">
    <property type="protein sequence ID" value="JAG12127.1"/>
    <property type="molecule type" value="Transcribed_RNA"/>
</dbReference>
<keyword evidence="3" id="KW-0418">Kinase</keyword>
<dbReference type="EMBL" id="GBRD01016726">
    <property type="protein sequence ID" value="JAG49101.1"/>
    <property type="molecule type" value="Transcribed_RNA"/>
</dbReference>
<evidence type="ECO:0000313" key="2">
    <source>
        <dbReference type="EMBL" id="JAG12127.1"/>
    </source>
</evidence>
<feature type="region of interest" description="Disordered" evidence="1">
    <location>
        <begin position="356"/>
        <end position="407"/>
    </location>
</feature>
<dbReference type="GO" id="GO:0016301">
    <property type="term" value="F:kinase activity"/>
    <property type="evidence" value="ECO:0007669"/>
    <property type="project" value="UniProtKB-KW"/>
</dbReference>
<keyword evidence="3" id="KW-0808">Transferase</keyword>
<evidence type="ECO:0000313" key="4">
    <source>
        <dbReference type="EMBL" id="JAG49101.1"/>
    </source>
</evidence>
<evidence type="ECO:0000313" key="3">
    <source>
        <dbReference type="EMBL" id="JAG12128.1"/>
    </source>
</evidence>
<sequence>MNGQAGHNFRSLYSLLRDGTTTPLDDLKGVFSKHQQVIVSRVTTEGGPVSVFKVDYGNSSKSFDAPTMDYRGVFMGFDERKKKWFYVRDSFPVSQTIVLHETEKKEQSLLQNDQQWADTRASADQEYEIEFSDLAKTYEPDDEWKVYRKYDGMMTTASVFFKSGTAYEAFIAGNLGEYFPDHVIDRVRGLVIVFCSRKATKLGHQFDRMKPDIKSYVKKNVLNERFPKTDFTLVMEACGNELIAKSPRMGREDFYVLATLTHESEGVVYKLRPLEETLCLILKTKELESKLRSMYLEFLAGVDGGADTGEGYVIYPPNQSQPSVKVKYSSFIICHVVKRLTSKLIDRFPIVKERYNTSEGQGRRQNNRGVPPRSTVQPRLQAVQLRNQQRFSSSPSNLRGFGANYRF</sequence>